<dbReference type="InterPro" id="IPR023205">
    <property type="entry name" value="DsbA/DsbL"/>
</dbReference>
<proteinExistence type="inferred from homology"/>
<dbReference type="PROSITE" id="PS51257">
    <property type="entry name" value="PROKAR_LIPOPROTEIN"/>
    <property type="match status" value="1"/>
</dbReference>
<dbReference type="PANTHER" id="PTHR35891:SF2">
    <property type="entry name" value="THIOL:DISULFIDE INTERCHANGE PROTEIN DSBA"/>
    <property type="match status" value="1"/>
</dbReference>
<feature type="region of interest" description="Disordered" evidence="8">
    <location>
        <begin position="22"/>
        <end position="75"/>
    </location>
</feature>
<dbReference type="CDD" id="cd03019">
    <property type="entry name" value="DsbA_DsbA"/>
    <property type="match status" value="1"/>
</dbReference>
<dbReference type="PANTHER" id="PTHR35891">
    <property type="entry name" value="THIOL:DISULFIDE INTERCHANGE PROTEIN DSBA"/>
    <property type="match status" value="1"/>
</dbReference>
<dbReference type="InterPro" id="IPR036249">
    <property type="entry name" value="Thioredoxin-like_sf"/>
</dbReference>
<dbReference type="InterPro" id="IPR013766">
    <property type="entry name" value="Thioredoxin_domain"/>
</dbReference>
<accession>A0A7W7V7N4</accession>
<evidence type="ECO:0000256" key="9">
    <source>
        <dbReference type="SAM" id="SignalP"/>
    </source>
</evidence>
<evidence type="ECO:0000256" key="4">
    <source>
        <dbReference type="ARBA" id="ARBA00022729"/>
    </source>
</evidence>
<evidence type="ECO:0000256" key="2">
    <source>
        <dbReference type="ARBA" id="ARBA00005791"/>
    </source>
</evidence>
<feature type="signal peptide" evidence="9">
    <location>
        <begin position="1"/>
        <end position="25"/>
    </location>
</feature>
<dbReference type="Gene3D" id="3.40.30.10">
    <property type="entry name" value="Glutaredoxin"/>
    <property type="match status" value="1"/>
</dbReference>
<comment type="caution">
    <text evidence="11">The sequence shown here is derived from an EMBL/GenBank/DDBJ whole genome shotgun (WGS) entry which is preliminary data.</text>
</comment>
<dbReference type="EMBL" id="JACHHX010000003">
    <property type="protein sequence ID" value="MBB5014740.1"/>
    <property type="molecule type" value="Genomic_DNA"/>
</dbReference>
<comment type="similarity">
    <text evidence="2">Belongs to the thioredoxin family. DsbA subfamily.</text>
</comment>
<evidence type="ECO:0000313" key="12">
    <source>
        <dbReference type="Proteomes" id="UP000519004"/>
    </source>
</evidence>
<dbReference type="AlphaFoldDB" id="A0A7W7V7N4"/>
<evidence type="ECO:0000256" key="3">
    <source>
        <dbReference type="ARBA" id="ARBA00013831"/>
    </source>
</evidence>
<dbReference type="RefSeq" id="WP_183947315.1">
    <property type="nucleotide sequence ID" value="NZ_JACHHX010000003.1"/>
</dbReference>
<dbReference type="Proteomes" id="UP000519004">
    <property type="component" value="Unassembled WGS sequence"/>
</dbReference>
<evidence type="ECO:0000256" key="5">
    <source>
        <dbReference type="ARBA" id="ARBA00022764"/>
    </source>
</evidence>
<evidence type="ECO:0000259" key="10">
    <source>
        <dbReference type="PROSITE" id="PS51352"/>
    </source>
</evidence>
<feature type="domain" description="Thioredoxin" evidence="10">
    <location>
        <begin position="58"/>
        <end position="253"/>
    </location>
</feature>
<protein>
    <recommendedName>
        <fullName evidence="3">Thiol:disulfide interchange protein DsbA</fullName>
    </recommendedName>
</protein>
<feature type="chain" id="PRO_5030853485" description="Thiol:disulfide interchange protein DsbA" evidence="9">
    <location>
        <begin position="26"/>
        <end position="261"/>
    </location>
</feature>
<dbReference type="GO" id="GO:0016491">
    <property type="term" value="F:oxidoreductase activity"/>
    <property type="evidence" value="ECO:0007669"/>
    <property type="project" value="InterPro"/>
</dbReference>
<name>A0A7W7V7N4_9GAMM</name>
<evidence type="ECO:0000256" key="6">
    <source>
        <dbReference type="ARBA" id="ARBA00023157"/>
    </source>
</evidence>
<dbReference type="GO" id="GO:0042597">
    <property type="term" value="C:periplasmic space"/>
    <property type="evidence" value="ECO:0007669"/>
    <property type="project" value="UniProtKB-SubCell"/>
</dbReference>
<sequence>MLRSLALALTLALLAACGGQSPDTAGTPAAAPAADTGDTAAPSADAPAAEDTAASATPTAEATAPPPGPAPVEGVDYTRIEPAMPAQPVAGKVEVAEVFGYTCIHCANLQPHVNAWKKRLPAHVNFVYVPAAFGGFWTPYARAFYTAEAMGVLDATHDALFHAIHVERSLPMTADAAPRIAQWYGRHGVDPAVFASTMDSFAVNAKIARSQQLLQRWGIEATPTFVVAGKYKVMATREGGLEGMLRTVDWLVAREHAAQVR</sequence>
<keyword evidence="6" id="KW-1015">Disulfide bond</keyword>
<keyword evidence="12" id="KW-1185">Reference proteome</keyword>
<dbReference type="InterPro" id="IPR050824">
    <property type="entry name" value="Thiol_disulfide_DsbA"/>
</dbReference>
<dbReference type="InterPro" id="IPR001853">
    <property type="entry name" value="DSBA-like_thioredoxin_dom"/>
</dbReference>
<keyword evidence="4 9" id="KW-0732">Signal</keyword>
<dbReference type="PROSITE" id="PS51352">
    <property type="entry name" value="THIOREDOXIN_2"/>
    <property type="match status" value="1"/>
</dbReference>
<evidence type="ECO:0000256" key="7">
    <source>
        <dbReference type="ARBA" id="ARBA00023284"/>
    </source>
</evidence>
<dbReference type="SUPFAM" id="SSF52833">
    <property type="entry name" value="Thioredoxin-like"/>
    <property type="match status" value="1"/>
</dbReference>
<reference evidence="11 12" key="1">
    <citation type="submission" date="2020-08" db="EMBL/GenBank/DDBJ databases">
        <title>Genomic Encyclopedia of Type Strains, Phase IV (KMG-IV): sequencing the most valuable type-strain genomes for metagenomic binning, comparative biology and taxonomic classification.</title>
        <authorList>
            <person name="Goeker M."/>
        </authorList>
    </citation>
    <scope>NUCLEOTIDE SEQUENCE [LARGE SCALE GENOMIC DNA]</scope>
    <source>
        <strain evidence="11 12">DSM 25897</strain>
    </source>
</reference>
<evidence type="ECO:0000313" key="11">
    <source>
        <dbReference type="EMBL" id="MBB5014740.1"/>
    </source>
</evidence>
<keyword evidence="5" id="KW-0574">Periplasm</keyword>
<comment type="subcellular location">
    <subcellularLocation>
        <location evidence="1">Periplasm</location>
    </subcellularLocation>
</comment>
<feature type="compositionally biased region" description="Low complexity" evidence="8">
    <location>
        <begin position="22"/>
        <end position="63"/>
    </location>
</feature>
<evidence type="ECO:0000256" key="8">
    <source>
        <dbReference type="SAM" id="MobiDB-lite"/>
    </source>
</evidence>
<evidence type="ECO:0000256" key="1">
    <source>
        <dbReference type="ARBA" id="ARBA00004418"/>
    </source>
</evidence>
<gene>
    <name evidence="11" type="ORF">HNQ58_000616</name>
</gene>
<keyword evidence="7" id="KW-0676">Redox-active center</keyword>
<dbReference type="Pfam" id="PF01323">
    <property type="entry name" value="DSBA"/>
    <property type="match status" value="1"/>
</dbReference>
<organism evidence="11 12">
    <name type="scientific">Rehaibacterium terrae</name>
    <dbReference type="NCBI Taxonomy" id="1341696"/>
    <lineage>
        <taxon>Bacteria</taxon>
        <taxon>Pseudomonadati</taxon>
        <taxon>Pseudomonadota</taxon>
        <taxon>Gammaproteobacteria</taxon>
        <taxon>Lysobacterales</taxon>
        <taxon>Lysobacteraceae</taxon>
        <taxon>Rehaibacterium</taxon>
    </lineage>
</organism>